<dbReference type="AlphaFoldDB" id="D1PPP0"/>
<evidence type="ECO:0000313" key="9">
    <source>
        <dbReference type="Proteomes" id="UP000003438"/>
    </source>
</evidence>
<feature type="transmembrane region" description="Helical" evidence="6">
    <location>
        <begin position="178"/>
        <end position="198"/>
    </location>
</feature>
<comment type="caution">
    <text evidence="8">The sequence shown here is derived from an EMBL/GenBank/DDBJ whole genome shotgun (WGS) entry which is preliminary data.</text>
</comment>
<keyword evidence="2" id="KW-1003">Cell membrane</keyword>
<accession>D1PPP0</accession>
<dbReference type="GO" id="GO:0005886">
    <property type="term" value="C:plasma membrane"/>
    <property type="evidence" value="ECO:0007669"/>
    <property type="project" value="UniProtKB-SubCell"/>
</dbReference>
<keyword evidence="5 6" id="KW-0472">Membrane</keyword>
<dbReference type="PANTHER" id="PTHR33545">
    <property type="entry name" value="UPF0750 MEMBRANE PROTEIN YITT-RELATED"/>
    <property type="match status" value="1"/>
</dbReference>
<dbReference type="STRING" id="411471.SUBVAR_06357"/>
<proteinExistence type="predicted"/>
<dbReference type="OrthoDB" id="3180973at2"/>
<reference evidence="8" key="1">
    <citation type="submission" date="2009-12" db="EMBL/GenBank/DDBJ databases">
        <authorList>
            <person name="Weinstock G."/>
            <person name="Sodergren E."/>
            <person name="Clifton S."/>
            <person name="Fulton L."/>
            <person name="Fulton B."/>
            <person name="Courtney L."/>
            <person name="Fronick C."/>
            <person name="Harrison M."/>
            <person name="Strong C."/>
            <person name="Farmer C."/>
            <person name="Delahaunty K."/>
            <person name="Markovic C."/>
            <person name="Hall O."/>
            <person name="Minx P."/>
            <person name="Tomlinson C."/>
            <person name="Mitreva M."/>
            <person name="Nelson J."/>
            <person name="Hou S."/>
            <person name="Wollam A."/>
            <person name="Pepin K.H."/>
            <person name="Johnson M."/>
            <person name="Bhonagiri V."/>
            <person name="Nash W.E."/>
            <person name="Warren W."/>
            <person name="Chinwalla A."/>
            <person name="Mardis E.R."/>
            <person name="Wilson R.K."/>
        </authorList>
    </citation>
    <scope>NUCLEOTIDE SEQUENCE [LARGE SCALE GENOMIC DNA]</scope>
    <source>
        <strain evidence="8">DSM 15176</strain>
    </source>
</reference>
<evidence type="ECO:0000256" key="4">
    <source>
        <dbReference type="ARBA" id="ARBA00022989"/>
    </source>
</evidence>
<evidence type="ECO:0000256" key="1">
    <source>
        <dbReference type="ARBA" id="ARBA00004651"/>
    </source>
</evidence>
<evidence type="ECO:0000256" key="3">
    <source>
        <dbReference type="ARBA" id="ARBA00022692"/>
    </source>
</evidence>
<feature type="transmembrane region" description="Helical" evidence="6">
    <location>
        <begin position="50"/>
        <end position="72"/>
    </location>
</feature>
<dbReference type="Pfam" id="PF02588">
    <property type="entry name" value="YitT_membrane"/>
    <property type="match status" value="1"/>
</dbReference>
<dbReference type="EMBL" id="ACBY02000029">
    <property type="protein sequence ID" value="EFB75236.1"/>
    <property type="molecule type" value="Genomic_DNA"/>
</dbReference>
<keyword evidence="9" id="KW-1185">Reference proteome</keyword>
<dbReference type="InterPro" id="IPR051461">
    <property type="entry name" value="UPF0750_membrane"/>
</dbReference>
<dbReference type="HOGENOM" id="CLU_063199_1_1_9"/>
<feature type="transmembrane region" description="Helical" evidence="6">
    <location>
        <begin position="84"/>
        <end position="103"/>
    </location>
</feature>
<evidence type="ECO:0000259" key="7">
    <source>
        <dbReference type="Pfam" id="PF10035"/>
    </source>
</evidence>
<dbReference type="Gene3D" id="3.30.70.120">
    <property type="match status" value="1"/>
</dbReference>
<keyword evidence="4 6" id="KW-1133">Transmembrane helix</keyword>
<protein>
    <recommendedName>
        <fullName evidence="7">DUF2179 domain-containing protein</fullName>
    </recommendedName>
</protein>
<dbReference type="InterPro" id="IPR015867">
    <property type="entry name" value="N-reg_PII/ATP_PRibTrfase_C"/>
</dbReference>
<evidence type="ECO:0000313" key="8">
    <source>
        <dbReference type="EMBL" id="EFB75236.1"/>
    </source>
</evidence>
<keyword evidence="3 6" id="KW-0812">Transmembrane</keyword>
<dbReference type="Pfam" id="PF10035">
    <property type="entry name" value="DUF2179"/>
    <property type="match status" value="1"/>
</dbReference>
<comment type="subcellular location">
    <subcellularLocation>
        <location evidence="1">Cell membrane</location>
        <topology evidence="1">Multi-pass membrane protein</topology>
    </subcellularLocation>
</comment>
<dbReference type="InterPro" id="IPR019264">
    <property type="entry name" value="DUF2179"/>
</dbReference>
<evidence type="ECO:0000256" key="6">
    <source>
        <dbReference type="SAM" id="Phobius"/>
    </source>
</evidence>
<dbReference type="PANTHER" id="PTHR33545:SF5">
    <property type="entry name" value="UPF0750 MEMBRANE PROTEIN YITT"/>
    <property type="match status" value="1"/>
</dbReference>
<dbReference type="Proteomes" id="UP000003438">
    <property type="component" value="Unassembled WGS sequence"/>
</dbReference>
<dbReference type="RefSeq" id="WP_007047720.1">
    <property type="nucleotide sequence ID" value="NZ_GG704769.1"/>
</dbReference>
<dbReference type="PIRSF" id="PIRSF006483">
    <property type="entry name" value="Membrane_protein_YitT"/>
    <property type="match status" value="1"/>
</dbReference>
<evidence type="ECO:0000256" key="2">
    <source>
        <dbReference type="ARBA" id="ARBA00022475"/>
    </source>
</evidence>
<dbReference type="CDD" id="cd16380">
    <property type="entry name" value="YitT_C"/>
    <property type="match status" value="1"/>
</dbReference>
<name>D1PPP0_9FIRM</name>
<feature type="transmembrane region" description="Helical" evidence="6">
    <location>
        <begin position="109"/>
        <end position="132"/>
    </location>
</feature>
<feature type="transmembrane region" description="Helical" evidence="6">
    <location>
        <begin position="12"/>
        <end position="30"/>
    </location>
</feature>
<dbReference type="InterPro" id="IPR003740">
    <property type="entry name" value="YitT"/>
</dbReference>
<dbReference type="eggNOG" id="COG1284">
    <property type="taxonomic scope" value="Bacteria"/>
</dbReference>
<sequence length="289" mass="30897">MERKVPGAVRDVATIVVGSAIFALAFDWLFQPNQIVTGGVTGIGQVLHRLIPVLPVGVIGIAFNVPLFVLLARRQGFRSCLRSFCAMVTGNVMIDLLAAAVSFPPMQNQFLACVFAGVLFGFSIGLQLRAGITTGGSDLAARLLKYRFPHISIGRLCLGIDLVIIAAYAVVFRSVDGALSGIVAMYVSSLAMDTVVYGSTRARMAVIISDKNDALVKTLLAEHFGVTRMAGEGAYRGRSKEVLLTTFRPNQITALKQTVLALDPEAFLIVCDAHEVIGEGFASYSEDAL</sequence>
<feature type="domain" description="DUF2179" evidence="7">
    <location>
        <begin position="224"/>
        <end position="278"/>
    </location>
</feature>
<gene>
    <name evidence="8" type="ORF">SUBVAR_06357</name>
</gene>
<feature type="transmembrane region" description="Helical" evidence="6">
    <location>
        <begin position="153"/>
        <end position="172"/>
    </location>
</feature>
<organism evidence="8 9">
    <name type="scientific">Subdoligranulum variabile DSM 15176</name>
    <dbReference type="NCBI Taxonomy" id="411471"/>
    <lineage>
        <taxon>Bacteria</taxon>
        <taxon>Bacillati</taxon>
        <taxon>Bacillota</taxon>
        <taxon>Clostridia</taxon>
        <taxon>Eubacteriales</taxon>
        <taxon>Oscillospiraceae</taxon>
        <taxon>Subdoligranulum</taxon>
    </lineage>
</organism>
<evidence type="ECO:0000256" key="5">
    <source>
        <dbReference type="ARBA" id="ARBA00023136"/>
    </source>
</evidence>